<proteinExistence type="predicted"/>
<dbReference type="EMBL" id="CAMGYJ010000009">
    <property type="protein sequence ID" value="CAI0472583.1"/>
    <property type="molecule type" value="Genomic_DNA"/>
</dbReference>
<organism evidence="2 3">
    <name type="scientific">Linum tenue</name>
    <dbReference type="NCBI Taxonomy" id="586396"/>
    <lineage>
        <taxon>Eukaryota</taxon>
        <taxon>Viridiplantae</taxon>
        <taxon>Streptophyta</taxon>
        <taxon>Embryophyta</taxon>
        <taxon>Tracheophyta</taxon>
        <taxon>Spermatophyta</taxon>
        <taxon>Magnoliopsida</taxon>
        <taxon>eudicotyledons</taxon>
        <taxon>Gunneridae</taxon>
        <taxon>Pentapetalae</taxon>
        <taxon>rosids</taxon>
        <taxon>fabids</taxon>
        <taxon>Malpighiales</taxon>
        <taxon>Linaceae</taxon>
        <taxon>Linum</taxon>
    </lineage>
</organism>
<gene>
    <name evidence="2" type="ORF">LITE_LOCUS39316</name>
</gene>
<comment type="caution">
    <text evidence="2">The sequence shown here is derived from an EMBL/GenBank/DDBJ whole genome shotgun (WGS) entry which is preliminary data.</text>
</comment>
<feature type="compositionally biased region" description="Low complexity" evidence="1">
    <location>
        <begin position="12"/>
        <end position="29"/>
    </location>
</feature>
<keyword evidence="3" id="KW-1185">Reference proteome</keyword>
<accession>A0AAV0PQZ3</accession>
<feature type="region of interest" description="Disordered" evidence="1">
    <location>
        <begin position="68"/>
        <end position="87"/>
    </location>
</feature>
<protein>
    <submittedName>
        <fullName evidence="2">Uncharacterized protein</fullName>
    </submittedName>
</protein>
<dbReference type="Proteomes" id="UP001154282">
    <property type="component" value="Unassembled WGS sequence"/>
</dbReference>
<feature type="region of interest" description="Disordered" evidence="1">
    <location>
        <begin position="1"/>
        <end position="46"/>
    </location>
</feature>
<evidence type="ECO:0000313" key="3">
    <source>
        <dbReference type="Proteomes" id="UP001154282"/>
    </source>
</evidence>
<name>A0AAV0PQZ3_9ROSI</name>
<dbReference type="AlphaFoldDB" id="A0AAV0PQZ3"/>
<reference evidence="2" key="1">
    <citation type="submission" date="2022-08" db="EMBL/GenBank/DDBJ databases">
        <authorList>
            <person name="Gutierrez-Valencia J."/>
        </authorList>
    </citation>
    <scope>NUCLEOTIDE SEQUENCE</scope>
</reference>
<sequence length="87" mass="9229">MQDLQPEVPVLPSSGRPPGQPQGPSGQPREAQEFTGLGPQRGVQAGIEEAQNARVLHLRGRVCVGPGFGRSHAEAPSSSGGHQELWW</sequence>
<evidence type="ECO:0000313" key="2">
    <source>
        <dbReference type="EMBL" id="CAI0472583.1"/>
    </source>
</evidence>
<evidence type="ECO:0000256" key="1">
    <source>
        <dbReference type="SAM" id="MobiDB-lite"/>
    </source>
</evidence>